<evidence type="ECO:0000256" key="1">
    <source>
        <dbReference type="SAM" id="Coils"/>
    </source>
</evidence>
<dbReference type="InterPro" id="IPR018247">
    <property type="entry name" value="EF_Hand_1_Ca_BS"/>
</dbReference>
<organism evidence="3 4">
    <name type="scientific">Labilibaculum filiforme</name>
    <dbReference type="NCBI Taxonomy" id="1940526"/>
    <lineage>
        <taxon>Bacteria</taxon>
        <taxon>Pseudomonadati</taxon>
        <taxon>Bacteroidota</taxon>
        <taxon>Bacteroidia</taxon>
        <taxon>Marinilabiliales</taxon>
        <taxon>Marinifilaceae</taxon>
        <taxon>Labilibaculum</taxon>
    </lineage>
</organism>
<proteinExistence type="predicted"/>
<dbReference type="NCBIfam" id="TIGR02594">
    <property type="entry name" value="TIGR02594 family protein"/>
    <property type="match status" value="1"/>
</dbReference>
<dbReference type="InterPro" id="IPR002048">
    <property type="entry name" value="EF_hand_dom"/>
</dbReference>
<dbReference type="PROSITE" id="PS50222">
    <property type="entry name" value="EF_HAND_2"/>
    <property type="match status" value="1"/>
</dbReference>
<evidence type="ECO:0000313" key="4">
    <source>
        <dbReference type="Proteomes" id="UP000233535"/>
    </source>
</evidence>
<evidence type="ECO:0000313" key="3">
    <source>
        <dbReference type="EMBL" id="PKQ63028.1"/>
    </source>
</evidence>
<dbReference type="RefSeq" id="WP_101261234.1">
    <property type="nucleotide sequence ID" value="NZ_MVDD01000006.1"/>
</dbReference>
<comment type="caution">
    <text evidence="3">The sequence shown here is derived from an EMBL/GenBank/DDBJ whole genome shotgun (WGS) entry which is preliminary data.</text>
</comment>
<sequence>MKFVYPVTPKNGNDDKLFYLKGASNRTGYYPIGRMNTWHGGIHYEGDNAIHAISDGNIIAYRVCSDIDKDGKKRSFSNSFVLIQHQYESPNKQKLCFYSLYNHLSFFQEMIGNKIPAIFKVNAYSVKDTAKDTKEVKGAKIKDASGNLLAIAPMGTKLKFLADDKDKDRRKVEYKTPKGKSIVGETYVAKFNTVQIVDATSGEVLAESFKGNDGDNEYGANLYKEAKNSSEIKQLIVRGSSIEIAKEDRGKTGWLKVTKVGDEKVSGYCNSGALKKVDVFTLTNDQLDTVVNPCIEVKAGDIIGFTGKNGFEKQEAYRGVHVEVFTPDDVTNFLKNENKDGDKNKNFTKLTEGTELKKKYPLQVIKNTPVKKTGKTTEAYTEVELENLEVIVNDRGLELPEYNGGFYIFKDSGSSKVANTSALANFNKIVGDIAKMGDTVKLEKELEGVQRRVSYINVNKGFTFWVKSEDIEEKTLSFTIQQASAVKATSQTTNTSNVAVLAPPAPKSTVETKKYNRLNKEISEVYLIAPDEKNVNTKIVADVIVNIKEGKIYKDKDEKEWYLLEPIGVQKNGVAIKYKGLVCKDDLEEIFSPYDWTKFGFELKEDTANNYIYSLDKPTSFFSDICKIVDEDGDGILEPYELQRALSNHYTADKLSHLVCKHFNEWAYGSKYIAGLVDEYDNFFKEAVKKDAKGKALANQKELDEIKQERLDALKEKVSDLEIWEGVEIRKSSYRTKFVNGALMSSPITFGGYLIYKYGKWVYERMAYGDKKEEEIPLSPFPIDNPVVTHFHPVAFVEQMRRITALTTPPWLVVALSEAKIAKATHEDNKPTIQMVKKYHNYCGIKDNPKTLKIIEDEDLSWCASFVNWCLDQTDYKGAKSAGSQSILWKEGTLFKRIKEPMFGAIVVMTNHRKDNGKKTGFGHVTFLYGTDIDGDLLCLGGNQGQTIKFSRYKAKGISGTLTMDIGKDKKVALEQKFNGYFIPINYPENSNGNLMTYNLTELNNQISKGIITLQNEQTR</sequence>
<dbReference type="GO" id="GO:0005509">
    <property type="term" value="F:calcium ion binding"/>
    <property type="evidence" value="ECO:0007669"/>
    <property type="project" value="InterPro"/>
</dbReference>
<feature type="coiled-coil region" evidence="1">
    <location>
        <begin position="689"/>
        <end position="717"/>
    </location>
</feature>
<accession>A0A2N3HY89</accession>
<reference evidence="3 4" key="1">
    <citation type="journal article" date="2017" name="Front. Microbiol.">
        <title>Labilibaculum manganireducens gen. nov., sp. nov. and Labilibaculum filiforme sp. nov., Novel Bacteroidetes Isolated from Subsurface Sediments of the Baltic Sea.</title>
        <authorList>
            <person name="Vandieken V."/>
            <person name="Marshall I.P."/>
            <person name="Niemann H."/>
            <person name="Engelen B."/>
            <person name="Cypionka H."/>
        </authorList>
    </citation>
    <scope>NUCLEOTIDE SEQUENCE [LARGE SCALE GENOMIC DNA]</scope>
    <source>
        <strain evidence="3 4">59.16B</strain>
    </source>
</reference>
<dbReference type="PROSITE" id="PS00018">
    <property type="entry name" value="EF_HAND_1"/>
    <property type="match status" value="1"/>
</dbReference>
<dbReference type="InterPro" id="IPR013423">
    <property type="entry name" value="CHP02594"/>
</dbReference>
<protein>
    <recommendedName>
        <fullName evidence="2">EF-hand domain-containing protein</fullName>
    </recommendedName>
</protein>
<keyword evidence="4" id="KW-1185">Reference proteome</keyword>
<name>A0A2N3HY89_9BACT</name>
<feature type="domain" description="EF-hand" evidence="2">
    <location>
        <begin position="617"/>
        <end position="652"/>
    </location>
</feature>
<keyword evidence="1" id="KW-0175">Coiled coil</keyword>
<dbReference type="AlphaFoldDB" id="A0A2N3HY89"/>
<gene>
    <name evidence="3" type="ORF">BZG02_09660</name>
</gene>
<dbReference type="EMBL" id="MVDD01000006">
    <property type="protein sequence ID" value="PKQ63028.1"/>
    <property type="molecule type" value="Genomic_DNA"/>
</dbReference>
<dbReference type="Proteomes" id="UP000233535">
    <property type="component" value="Unassembled WGS sequence"/>
</dbReference>
<evidence type="ECO:0000259" key="2">
    <source>
        <dbReference type="PROSITE" id="PS50222"/>
    </source>
</evidence>
<dbReference type="OrthoDB" id="9813532at2"/>